<evidence type="ECO:0000313" key="3">
    <source>
        <dbReference type="EMBL" id="KAF4586069.1"/>
    </source>
</evidence>
<comment type="caution">
    <text evidence="3">The sequence shown here is derived from an EMBL/GenBank/DDBJ whole genome shotgun (WGS) entry which is preliminary data.</text>
</comment>
<evidence type="ECO:0000313" key="4">
    <source>
        <dbReference type="Proteomes" id="UP000562929"/>
    </source>
</evidence>
<protein>
    <recommendedName>
        <fullName evidence="2">Altered inheritance of mitochondria protein 32</fullName>
    </recommendedName>
</protein>
<dbReference type="EMBL" id="JAACLJ010000005">
    <property type="protein sequence ID" value="KAF4586069.1"/>
    <property type="molecule type" value="Genomic_DNA"/>
</dbReference>
<evidence type="ECO:0000256" key="1">
    <source>
        <dbReference type="ARBA" id="ARBA00038208"/>
    </source>
</evidence>
<dbReference type="OrthoDB" id="10253744at2759"/>
<name>A0A8H4Q5N8_9HYPO</name>
<keyword evidence="4" id="KW-1185">Reference proteome</keyword>
<dbReference type="Pfam" id="PF06999">
    <property type="entry name" value="Suc_Fer-like"/>
    <property type="match status" value="1"/>
</dbReference>
<comment type="similarity">
    <text evidence="1">Belongs to the AIM32 family.</text>
</comment>
<sequence length="343" mass="37855">MLSIPAAFRRPAAQLVRSWAAVRRLKTKLPAVHLCPPPRSYIDGEDSKAKWFDVAHNGSPWDTARPYREEVIICTGSREWSANPLLENHGDTLFADIVAMMNNALRILGKRGPSLDPLSIVFNSSFSSSITKKNRKPHTSALFFPSFKDETMKKRFAVEALVERFLVNEMPVGRLTPISTADKEVARIEEHKRFNNMLQDVKDVFVLVCGQGGNCSEVGPLLMKEFKIKLVQSGLDVRDDCFAPENDTPDMKDDGVIPVQAARVGLMSHDGPRHMAGHVTIYIPPGMRLGRNGPPHPLAGLGVRYGMVSLKNVEGLVLETVVRGRVVMEKFRGGSCRGGTADG</sequence>
<proteinExistence type="inferred from homology"/>
<evidence type="ECO:0000256" key="2">
    <source>
        <dbReference type="ARBA" id="ARBA00040895"/>
    </source>
</evidence>
<gene>
    <name evidence="3" type="ORF">GQ602_005374</name>
</gene>
<dbReference type="Proteomes" id="UP000562929">
    <property type="component" value="Unassembled WGS sequence"/>
</dbReference>
<accession>A0A8H4Q5N8</accession>
<dbReference type="InterPro" id="IPR009737">
    <property type="entry name" value="Aim32/Apd1-like"/>
</dbReference>
<dbReference type="AlphaFoldDB" id="A0A8H4Q5N8"/>
<organism evidence="3 4">
    <name type="scientific">Ophiocordyceps camponoti-floridani</name>
    <dbReference type="NCBI Taxonomy" id="2030778"/>
    <lineage>
        <taxon>Eukaryota</taxon>
        <taxon>Fungi</taxon>
        <taxon>Dikarya</taxon>
        <taxon>Ascomycota</taxon>
        <taxon>Pezizomycotina</taxon>
        <taxon>Sordariomycetes</taxon>
        <taxon>Hypocreomycetidae</taxon>
        <taxon>Hypocreales</taxon>
        <taxon>Ophiocordycipitaceae</taxon>
        <taxon>Ophiocordyceps</taxon>
    </lineage>
</organism>
<dbReference type="PANTHER" id="PTHR31902:SF7">
    <property type="entry name" value="ALTERED INHERITANCE OF MITOCHONDRIA PROTEIN 32"/>
    <property type="match status" value="1"/>
</dbReference>
<reference evidence="3 4" key="1">
    <citation type="journal article" date="2020" name="G3 (Bethesda)">
        <title>Genetic Underpinnings of Host Manipulation by Ophiocordyceps as Revealed by Comparative Transcriptomics.</title>
        <authorList>
            <person name="Will I."/>
            <person name="Das B."/>
            <person name="Trinh T."/>
            <person name="Brachmann A."/>
            <person name="Ohm R.A."/>
            <person name="de Bekker C."/>
        </authorList>
    </citation>
    <scope>NUCLEOTIDE SEQUENCE [LARGE SCALE GENOMIC DNA]</scope>
    <source>
        <strain evidence="3 4">EC05</strain>
    </source>
</reference>
<dbReference type="PANTHER" id="PTHR31902">
    <property type="entry name" value="ACTIN PATCHES DISTAL PROTEIN 1"/>
    <property type="match status" value="1"/>
</dbReference>